<dbReference type="PANTHER" id="PTHR43433">
    <property type="entry name" value="HYDROLASE, ALPHA/BETA FOLD FAMILY PROTEIN"/>
    <property type="match status" value="1"/>
</dbReference>
<dbReference type="Pfam" id="PF00561">
    <property type="entry name" value="Abhydrolase_1"/>
    <property type="match status" value="1"/>
</dbReference>
<dbReference type="AlphaFoldDB" id="M2PPW7"/>
<protein>
    <recommendedName>
        <fullName evidence="1">AB hydrolase-1 domain-containing protein</fullName>
    </recommendedName>
</protein>
<evidence type="ECO:0000313" key="2">
    <source>
        <dbReference type="EMBL" id="EMD38569.1"/>
    </source>
</evidence>
<keyword evidence="3" id="KW-1185">Reference proteome</keyword>
<dbReference type="PANTHER" id="PTHR43433:SF5">
    <property type="entry name" value="AB HYDROLASE-1 DOMAIN-CONTAINING PROTEIN"/>
    <property type="match status" value="1"/>
</dbReference>
<dbReference type="SUPFAM" id="SSF53474">
    <property type="entry name" value="alpha/beta-Hydrolases"/>
    <property type="match status" value="1"/>
</dbReference>
<dbReference type="InterPro" id="IPR050471">
    <property type="entry name" value="AB_hydrolase"/>
</dbReference>
<evidence type="ECO:0000313" key="3">
    <source>
        <dbReference type="Proteomes" id="UP000016930"/>
    </source>
</evidence>
<dbReference type="HOGENOM" id="CLU_020336_20_1_1"/>
<name>M2PPW7_CERS8</name>
<sequence length="335" mass="37211">MSTSTLASEVDATVSTIPTIFDPSTCTRRGLCPVTKIKNEGSPLESHSLYFEQHGTGPEKIVFIMGLNATLFAWTQQVEHFGRKPEYSILVFDNRGVGNSGSPRGPYTTGEMADDIVVLLDYVGWNTPRDLHVVGVSMGGMIAQELASRIPERIVSLTLGATKTGGSSYWSMVPTWRSVVGFGRMLLTRDRVAKISIAVNDLFPQRWLDAKANNDPRGRTNREVQLESLRRRIDITRPQTLMGSVSQVAAALSHNVEPVRLRTISESIPKVLIVTGDEDVIVDPSNSLYLKEHMPEAEYVLWEGTGHGLMAQWPEKFNQLLERVFKEGRDRIQGS</sequence>
<accession>M2PPW7</accession>
<organism evidence="2 3">
    <name type="scientific">Ceriporiopsis subvermispora (strain B)</name>
    <name type="common">White-rot fungus</name>
    <name type="synonym">Gelatoporia subvermispora</name>
    <dbReference type="NCBI Taxonomy" id="914234"/>
    <lineage>
        <taxon>Eukaryota</taxon>
        <taxon>Fungi</taxon>
        <taxon>Dikarya</taxon>
        <taxon>Basidiomycota</taxon>
        <taxon>Agaricomycotina</taxon>
        <taxon>Agaricomycetes</taxon>
        <taxon>Polyporales</taxon>
        <taxon>Gelatoporiaceae</taxon>
        <taxon>Gelatoporia</taxon>
    </lineage>
</organism>
<feature type="domain" description="AB hydrolase-1" evidence="1">
    <location>
        <begin position="61"/>
        <end position="308"/>
    </location>
</feature>
<gene>
    <name evidence="2" type="ORF">CERSUDRAFT_113746</name>
</gene>
<proteinExistence type="predicted"/>
<dbReference type="OrthoDB" id="19657at2759"/>
<dbReference type="PRINTS" id="PR00111">
    <property type="entry name" value="ABHYDROLASE"/>
</dbReference>
<reference evidence="2 3" key="1">
    <citation type="journal article" date="2012" name="Proc. Natl. Acad. Sci. U.S.A.">
        <title>Comparative genomics of Ceriporiopsis subvermispora and Phanerochaete chrysosporium provide insight into selective ligninolysis.</title>
        <authorList>
            <person name="Fernandez-Fueyo E."/>
            <person name="Ruiz-Duenas F.J."/>
            <person name="Ferreira P."/>
            <person name="Floudas D."/>
            <person name="Hibbett D.S."/>
            <person name="Canessa P."/>
            <person name="Larrondo L.F."/>
            <person name="James T.Y."/>
            <person name="Seelenfreund D."/>
            <person name="Lobos S."/>
            <person name="Polanco R."/>
            <person name="Tello M."/>
            <person name="Honda Y."/>
            <person name="Watanabe T."/>
            <person name="Watanabe T."/>
            <person name="Ryu J.S."/>
            <person name="Kubicek C.P."/>
            <person name="Schmoll M."/>
            <person name="Gaskell J."/>
            <person name="Hammel K.E."/>
            <person name="St John F.J."/>
            <person name="Vanden Wymelenberg A."/>
            <person name="Sabat G."/>
            <person name="Splinter BonDurant S."/>
            <person name="Syed K."/>
            <person name="Yadav J.S."/>
            <person name="Doddapaneni H."/>
            <person name="Subramanian V."/>
            <person name="Lavin J.L."/>
            <person name="Oguiza J.A."/>
            <person name="Perez G."/>
            <person name="Pisabarro A.G."/>
            <person name="Ramirez L."/>
            <person name="Santoyo F."/>
            <person name="Master E."/>
            <person name="Coutinho P.M."/>
            <person name="Henrissat B."/>
            <person name="Lombard V."/>
            <person name="Magnuson J.K."/>
            <person name="Kuees U."/>
            <person name="Hori C."/>
            <person name="Igarashi K."/>
            <person name="Samejima M."/>
            <person name="Held B.W."/>
            <person name="Barry K.W."/>
            <person name="LaButti K.M."/>
            <person name="Lapidus A."/>
            <person name="Lindquist E.A."/>
            <person name="Lucas S.M."/>
            <person name="Riley R."/>
            <person name="Salamov A.A."/>
            <person name="Hoffmeister D."/>
            <person name="Schwenk D."/>
            <person name="Hadar Y."/>
            <person name="Yarden O."/>
            <person name="de Vries R.P."/>
            <person name="Wiebenga A."/>
            <person name="Stenlid J."/>
            <person name="Eastwood D."/>
            <person name="Grigoriev I.V."/>
            <person name="Berka R.M."/>
            <person name="Blanchette R.A."/>
            <person name="Kersten P."/>
            <person name="Martinez A.T."/>
            <person name="Vicuna R."/>
            <person name="Cullen D."/>
        </authorList>
    </citation>
    <scope>NUCLEOTIDE SEQUENCE [LARGE SCALE GENOMIC DNA]</scope>
    <source>
        <strain evidence="2 3">B</strain>
    </source>
</reference>
<dbReference type="Proteomes" id="UP000016930">
    <property type="component" value="Unassembled WGS sequence"/>
</dbReference>
<dbReference type="STRING" id="914234.M2PPW7"/>
<evidence type="ECO:0000259" key="1">
    <source>
        <dbReference type="Pfam" id="PF00561"/>
    </source>
</evidence>
<dbReference type="InterPro" id="IPR029058">
    <property type="entry name" value="AB_hydrolase_fold"/>
</dbReference>
<dbReference type="EMBL" id="KB445795">
    <property type="protein sequence ID" value="EMD38569.1"/>
    <property type="molecule type" value="Genomic_DNA"/>
</dbReference>
<dbReference type="Gene3D" id="3.40.50.1820">
    <property type="entry name" value="alpha/beta hydrolase"/>
    <property type="match status" value="1"/>
</dbReference>
<dbReference type="InterPro" id="IPR000073">
    <property type="entry name" value="AB_hydrolase_1"/>
</dbReference>